<proteinExistence type="predicted"/>
<accession>A0A839QC71</accession>
<dbReference type="Pfam" id="PF12277">
    <property type="entry name" value="DUF3618"/>
    <property type="match status" value="1"/>
</dbReference>
<keyword evidence="3" id="KW-1185">Reference proteome</keyword>
<dbReference type="AlphaFoldDB" id="A0A839QC71"/>
<feature type="transmembrane region" description="Helical" evidence="1">
    <location>
        <begin position="61"/>
        <end position="77"/>
    </location>
</feature>
<evidence type="ECO:0000313" key="3">
    <source>
        <dbReference type="Proteomes" id="UP000550501"/>
    </source>
</evidence>
<dbReference type="EMBL" id="JACHVU010000007">
    <property type="protein sequence ID" value="MBB2991786.1"/>
    <property type="molecule type" value="Genomic_DNA"/>
</dbReference>
<keyword evidence="1" id="KW-1133">Transmembrane helix</keyword>
<name>A0A839QC71_MYCIR</name>
<evidence type="ECO:0008006" key="4">
    <source>
        <dbReference type="Google" id="ProtNLM"/>
    </source>
</evidence>
<protein>
    <recommendedName>
        <fullName evidence="4">DUF3618 domain-containing protein</fullName>
    </recommendedName>
</protein>
<keyword evidence="1" id="KW-0472">Membrane</keyword>
<sequence length="83" mass="8959">MLQALEEVVADRDPDTIKAEIDEAREQLAVTVDSLAARANPQRIADDVKTGVIRFVTKPPVAASLAGVGALVLVLMIRRARRP</sequence>
<organism evidence="2 3">
    <name type="scientific">Mycolicibacterium iranicum</name>
    <name type="common">Mycobacterium iranicum</name>
    <dbReference type="NCBI Taxonomy" id="912594"/>
    <lineage>
        <taxon>Bacteria</taxon>
        <taxon>Bacillati</taxon>
        <taxon>Actinomycetota</taxon>
        <taxon>Actinomycetes</taxon>
        <taxon>Mycobacteriales</taxon>
        <taxon>Mycobacteriaceae</taxon>
        <taxon>Mycolicibacterium</taxon>
    </lineage>
</organism>
<evidence type="ECO:0000256" key="1">
    <source>
        <dbReference type="SAM" id="Phobius"/>
    </source>
</evidence>
<reference evidence="2 3" key="1">
    <citation type="submission" date="2020-08" db="EMBL/GenBank/DDBJ databases">
        <title>The Agave Microbiome: Exploring the role of microbial communities in plant adaptations to desert environments.</title>
        <authorList>
            <person name="Partida-Martinez L.P."/>
        </authorList>
    </citation>
    <scope>NUCLEOTIDE SEQUENCE [LARGE SCALE GENOMIC DNA]</scope>
    <source>
        <strain evidence="2 3">AT2.18</strain>
    </source>
</reference>
<dbReference type="Proteomes" id="UP000550501">
    <property type="component" value="Unassembled WGS sequence"/>
</dbReference>
<evidence type="ECO:0000313" key="2">
    <source>
        <dbReference type="EMBL" id="MBB2991786.1"/>
    </source>
</evidence>
<dbReference type="InterPro" id="IPR022062">
    <property type="entry name" value="DUF3618"/>
</dbReference>
<gene>
    <name evidence="2" type="ORF">FHR72_003276</name>
</gene>
<keyword evidence="1" id="KW-0812">Transmembrane</keyword>
<comment type="caution">
    <text evidence="2">The sequence shown here is derived from an EMBL/GenBank/DDBJ whole genome shotgun (WGS) entry which is preliminary data.</text>
</comment>